<dbReference type="EMBL" id="ML179056">
    <property type="protein sequence ID" value="THV04390.1"/>
    <property type="molecule type" value="Genomic_DNA"/>
</dbReference>
<evidence type="ECO:0000313" key="9">
    <source>
        <dbReference type="Proteomes" id="UP000297245"/>
    </source>
</evidence>
<comment type="similarity">
    <text evidence="2">Belongs to the oxygen-dependent FAD-linked oxidoreductase family.</text>
</comment>
<feature type="chain" id="PRO_5020227595" evidence="6">
    <location>
        <begin position="23"/>
        <end position="500"/>
    </location>
</feature>
<dbReference type="PROSITE" id="PS00862">
    <property type="entry name" value="OX2_COVAL_FAD"/>
    <property type="match status" value="1"/>
</dbReference>
<evidence type="ECO:0000313" key="8">
    <source>
        <dbReference type="EMBL" id="THV04390.1"/>
    </source>
</evidence>
<dbReference type="InterPro" id="IPR036318">
    <property type="entry name" value="FAD-bd_PCMH-like_sf"/>
</dbReference>
<evidence type="ECO:0000256" key="5">
    <source>
        <dbReference type="ARBA" id="ARBA00023002"/>
    </source>
</evidence>
<dbReference type="GO" id="GO:0071949">
    <property type="term" value="F:FAD binding"/>
    <property type="evidence" value="ECO:0007669"/>
    <property type="project" value="InterPro"/>
</dbReference>
<dbReference type="PANTHER" id="PTHR42973:SF39">
    <property type="entry name" value="FAD-BINDING PCMH-TYPE DOMAIN-CONTAINING PROTEIN"/>
    <property type="match status" value="1"/>
</dbReference>
<organism evidence="8 9">
    <name type="scientific">Dendrothele bispora (strain CBS 962.96)</name>
    <dbReference type="NCBI Taxonomy" id="1314807"/>
    <lineage>
        <taxon>Eukaryota</taxon>
        <taxon>Fungi</taxon>
        <taxon>Dikarya</taxon>
        <taxon>Basidiomycota</taxon>
        <taxon>Agaricomycotina</taxon>
        <taxon>Agaricomycetes</taxon>
        <taxon>Agaricomycetidae</taxon>
        <taxon>Agaricales</taxon>
        <taxon>Agaricales incertae sedis</taxon>
        <taxon>Dendrothele</taxon>
    </lineage>
</organism>
<dbReference type="Proteomes" id="UP000297245">
    <property type="component" value="Unassembled WGS sequence"/>
</dbReference>
<protein>
    <submittedName>
        <fullName evidence="8">Glucooligosaccharide oxidase</fullName>
    </submittedName>
</protein>
<dbReference type="GO" id="GO:0016491">
    <property type="term" value="F:oxidoreductase activity"/>
    <property type="evidence" value="ECO:0007669"/>
    <property type="project" value="UniProtKB-KW"/>
</dbReference>
<keyword evidence="9" id="KW-1185">Reference proteome</keyword>
<dbReference type="Gene3D" id="3.30.465.10">
    <property type="match status" value="1"/>
</dbReference>
<dbReference type="InterPro" id="IPR006093">
    <property type="entry name" value="Oxy_OxRdtase_FAD_BS"/>
</dbReference>
<dbReference type="InterPro" id="IPR016169">
    <property type="entry name" value="FAD-bd_PCMH_sub2"/>
</dbReference>
<dbReference type="PROSITE" id="PS51387">
    <property type="entry name" value="FAD_PCMH"/>
    <property type="match status" value="1"/>
</dbReference>
<dbReference type="InterPro" id="IPR050416">
    <property type="entry name" value="FAD-linked_Oxidoreductase"/>
</dbReference>
<dbReference type="Pfam" id="PF08031">
    <property type="entry name" value="BBE"/>
    <property type="match status" value="1"/>
</dbReference>
<dbReference type="InterPro" id="IPR012951">
    <property type="entry name" value="BBE"/>
</dbReference>
<dbReference type="SUPFAM" id="SSF56176">
    <property type="entry name" value="FAD-binding/transporter-associated domain-like"/>
    <property type="match status" value="1"/>
</dbReference>
<keyword evidence="5" id="KW-0560">Oxidoreductase</keyword>
<feature type="non-terminal residue" evidence="8">
    <location>
        <position position="1"/>
    </location>
</feature>
<accession>A0A4S8MN62</accession>
<evidence type="ECO:0000256" key="1">
    <source>
        <dbReference type="ARBA" id="ARBA00001974"/>
    </source>
</evidence>
<evidence type="ECO:0000256" key="3">
    <source>
        <dbReference type="ARBA" id="ARBA00022630"/>
    </source>
</evidence>
<dbReference type="InterPro" id="IPR016166">
    <property type="entry name" value="FAD-bd_PCMH"/>
</dbReference>
<evidence type="ECO:0000256" key="6">
    <source>
        <dbReference type="SAM" id="SignalP"/>
    </source>
</evidence>
<dbReference type="AlphaFoldDB" id="A0A4S8MN62"/>
<evidence type="ECO:0000259" key="7">
    <source>
        <dbReference type="PROSITE" id="PS51387"/>
    </source>
</evidence>
<proteinExistence type="inferred from homology"/>
<dbReference type="PANTHER" id="PTHR42973">
    <property type="entry name" value="BINDING OXIDOREDUCTASE, PUTATIVE (AFU_ORTHOLOGUE AFUA_1G17690)-RELATED"/>
    <property type="match status" value="1"/>
</dbReference>
<evidence type="ECO:0000256" key="2">
    <source>
        <dbReference type="ARBA" id="ARBA00005466"/>
    </source>
</evidence>
<dbReference type="OrthoDB" id="407275at2759"/>
<comment type="cofactor">
    <cofactor evidence="1">
        <name>FAD</name>
        <dbReference type="ChEBI" id="CHEBI:57692"/>
    </cofactor>
</comment>
<feature type="signal peptide" evidence="6">
    <location>
        <begin position="1"/>
        <end position="22"/>
    </location>
</feature>
<name>A0A4S8MN62_DENBC</name>
<dbReference type="Pfam" id="PF01565">
    <property type="entry name" value="FAD_binding_4"/>
    <property type="match status" value="1"/>
</dbReference>
<dbReference type="Gene3D" id="3.40.462.20">
    <property type="match status" value="1"/>
</dbReference>
<keyword evidence="6" id="KW-0732">Signal</keyword>
<gene>
    <name evidence="8" type="ORF">K435DRAFT_826861</name>
</gene>
<sequence>MTPLATSLFILAVQLGSSLVNADLSSDLTGAGITAFFPGSDDYQSASRPFNLRFDFNPAAIAFPSTAQDVSSIVQAGVSNGMKITPRGGGHSYIANGLGGENGTLVVDMSHMKAINIDSDANTVEIQSGNRLGDVALTLNAAGRALPHGTCPYVGIGGHSAFGGYGFTSRQWGLALDPIFAINAVLANGTIVRATQDSYPDLFWALRGAAPSFAITTSIELNTFAAPSHAIVFQYTWQLDYEAAGKALLAFQNFSLAGPPAVMGSEINLNRGSSRGTVSLTWVGGWYDEETGLNAASEPFLSQMPQPDTSQLLGNGSYIDTVAQLGGGGNLDTSAHPDGNDTFYAKSLMTTLESPVTLDAFTAFTKYLSEEGFDSETAWFMQVEQYGGPNSKINEVGMDDTSFFRRDVLFTWQLYASSSVEKLPPYPEDGFTFVDGVADSVISNMPSDWDYGAYPNYIDDRLENWQTLYFGSHYPRLQSIKREVDPSNVFMFPTSIEEGY</sequence>
<feature type="domain" description="FAD-binding PCMH-type" evidence="7">
    <location>
        <begin position="54"/>
        <end position="226"/>
    </location>
</feature>
<keyword evidence="3" id="KW-0285">Flavoprotein</keyword>
<dbReference type="InterPro" id="IPR006094">
    <property type="entry name" value="Oxid_FAD_bind_N"/>
</dbReference>
<keyword evidence="4" id="KW-0274">FAD</keyword>
<evidence type="ECO:0000256" key="4">
    <source>
        <dbReference type="ARBA" id="ARBA00022827"/>
    </source>
</evidence>
<reference evidence="8 9" key="1">
    <citation type="journal article" date="2019" name="Nat. Ecol. Evol.">
        <title>Megaphylogeny resolves global patterns of mushroom evolution.</title>
        <authorList>
            <person name="Varga T."/>
            <person name="Krizsan K."/>
            <person name="Foldi C."/>
            <person name="Dima B."/>
            <person name="Sanchez-Garcia M."/>
            <person name="Sanchez-Ramirez S."/>
            <person name="Szollosi G.J."/>
            <person name="Szarkandi J.G."/>
            <person name="Papp V."/>
            <person name="Albert L."/>
            <person name="Andreopoulos W."/>
            <person name="Angelini C."/>
            <person name="Antonin V."/>
            <person name="Barry K.W."/>
            <person name="Bougher N.L."/>
            <person name="Buchanan P."/>
            <person name="Buyck B."/>
            <person name="Bense V."/>
            <person name="Catcheside P."/>
            <person name="Chovatia M."/>
            <person name="Cooper J."/>
            <person name="Damon W."/>
            <person name="Desjardin D."/>
            <person name="Finy P."/>
            <person name="Geml J."/>
            <person name="Haridas S."/>
            <person name="Hughes K."/>
            <person name="Justo A."/>
            <person name="Karasinski D."/>
            <person name="Kautmanova I."/>
            <person name="Kiss B."/>
            <person name="Kocsube S."/>
            <person name="Kotiranta H."/>
            <person name="LaButti K.M."/>
            <person name="Lechner B.E."/>
            <person name="Liimatainen K."/>
            <person name="Lipzen A."/>
            <person name="Lukacs Z."/>
            <person name="Mihaltcheva S."/>
            <person name="Morgado L.N."/>
            <person name="Niskanen T."/>
            <person name="Noordeloos M.E."/>
            <person name="Ohm R.A."/>
            <person name="Ortiz-Santana B."/>
            <person name="Ovrebo C."/>
            <person name="Racz N."/>
            <person name="Riley R."/>
            <person name="Savchenko A."/>
            <person name="Shiryaev A."/>
            <person name="Soop K."/>
            <person name="Spirin V."/>
            <person name="Szebenyi C."/>
            <person name="Tomsovsky M."/>
            <person name="Tulloss R.E."/>
            <person name="Uehling J."/>
            <person name="Grigoriev I.V."/>
            <person name="Vagvolgyi C."/>
            <person name="Papp T."/>
            <person name="Martin F.M."/>
            <person name="Miettinen O."/>
            <person name="Hibbett D.S."/>
            <person name="Nagy L.G."/>
        </authorList>
    </citation>
    <scope>NUCLEOTIDE SEQUENCE [LARGE SCALE GENOMIC DNA]</scope>
    <source>
        <strain evidence="8 9">CBS 962.96</strain>
    </source>
</reference>